<keyword evidence="1" id="KW-0472">Membrane</keyword>
<keyword evidence="1" id="KW-1133">Transmembrane helix</keyword>
<dbReference type="AlphaFoldDB" id="A0A0A8YJL3"/>
<evidence type="ECO:0000256" key="1">
    <source>
        <dbReference type="SAM" id="Phobius"/>
    </source>
</evidence>
<name>A0A0A8YJL3_ARUDO</name>
<evidence type="ECO:0000313" key="2">
    <source>
        <dbReference type="EMBL" id="JAD22772.1"/>
    </source>
</evidence>
<protein>
    <submittedName>
        <fullName evidence="2">Uncharacterized protein</fullName>
    </submittedName>
</protein>
<feature type="transmembrane region" description="Helical" evidence="1">
    <location>
        <begin position="20"/>
        <end position="43"/>
    </location>
</feature>
<sequence length="45" mass="5000">MNSLDNLCSTVQNGVCPHIFLFLLGIAENYPCILSHSLTILFFSL</sequence>
<reference evidence="2" key="1">
    <citation type="submission" date="2014-09" db="EMBL/GenBank/DDBJ databases">
        <authorList>
            <person name="Magalhaes I.L.F."/>
            <person name="Oliveira U."/>
            <person name="Santos F.R."/>
            <person name="Vidigal T.H.D.A."/>
            <person name="Brescovit A.D."/>
            <person name="Santos A.J."/>
        </authorList>
    </citation>
    <scope>NUCLEOTIDE SEQUENCE</scope>
    <source>
        <tissue evidence="2">Shoot tissue taken approximately 20 cm above the soil surface</tissue>
    </source>
</reference>
<proteinExistence type="predicted"/>
<accession>A0A0A8YJL3</accession>
<dbReference type="EMBL" id="GBRH01275123">
    <property type="protein sequence ID" value="JAD22772.1"/>
    <property type="molecule type" value="Transcribed_RNA"/>
</dbReference>
<keyword evidence="1" id="KW-0812">Transmembrane</keyword>
<organism evidence="2">
    <name type="scientific">Arundo donax</name>
    <name type="common">Giant reed</name>
    <name type="synonym">Donax arundinaceus</name>
    <dbReference type="NCBI Taxonomy" id="35708"/>
    <lineage>
        <taxon>Eukaryota</taxon>
        <taxon>Viridiplantae</taxon>
        <taxon>Streptophyta</taxon>
        <taxon>Embryophyta</taxon>
        <taxon>Tracheophyta</taxon>
        <taxon>Spermatophyta</taxon>
        <taxon>Magnoliopsida</taxon>
        <taxon>Liliopsida</taxon>
        <taxon>Poales</taxon>
        <taxon>Poaceae</taxon>
        <taxon>PACMAD clade</taxon>
        <taxon>Arundinoideae</taxon>
        <taxon>Arundineae</taxon>
        <taxon>Arundo</taxon>
    </lineage>
</organism>
<reference evidence="2" key="2">
    <citation type="journal article" date="2015" name="Data Brief">
        <title>Shoot transcriptome of the giant reed, Arundo donax.</title>
        <authorList>
            <person name="Barrero R.A."/>
            <person name="Guerrero F.D."/>
            <person name="Moolhuijzen P."/>
            <person name="Goolsby J.A."/>
            <person name="Tidwell J."/>
            <person name="Bellgard S.E."/>
            <person name="Bellgard M.I."/>
        </authorList>
    </citation>
    <scope>NUCLEOTIDE SEQUENCE</scope>
    <source>
        <tissue evidence="2">Shoot tissue taken approximately 20 cm above the soil surface</tissue>
    </source>
</reference>